<dbReference type="UniPathway" id="UPA00378"/>
<comment type="subcellular location">
    <subcellularLocation>
        <location evidence="2 11">Endoplasmic reticulum membrane</location>
        <topology evidence="2 11">Single-pass type I membrane protein</topology>
    </subcellularLocation>
</comment>
<keyword evidence="7 11" id="KW-0732">Signal</keyword>
<feature type="transmembrane region" description="Helical" evidence="11">
    <location>
        <begin position="435"/>
        <end position="454"/>
    </location>
</feature>
<evidence type="ECO:0000313" key="13">
    <source>
        <dbReference type="WBParaSite" id="MhA1_Contig530.frz3.gene9"/>
    </source>
</evidence>
<dbReference type="PANTHER" id="PTHR21049:SF0">
    <property type="entry name" value="DOLICHYL-DIPHOSPHOOLIGOSACCHARIDE--PROTEIN GLYCOSYLTRANSFERASE SUBUNIT 1"/>
    <property type="match status" value="1"/>
</dbReference>
<protein>
    <recommendedName>
        <fullName evidence="5 11">Dolichyl-diphosphooligosaccharide--protein glycosyltransferase subunit 1</fullName>
    </recommendedName>
</protein>
<evidence type="ECO:0000256" key="4">
    <source>
        <dbReference type="ARBA" id="ARBA00008905"/>
    </source>
</evidence>
<feature type="signal peptide" evidence="11">
    <location>
        <begin position="1"/>
        <end position="18"/>
    </location>
</feature>
<organism evidence="12 13">
    <name type="scientific">Meloidogyne hapla</name>
    <name type="common">Root-knot nematode worm</name>
    <dbReference type="NCBI Taxonomy" id="6305"/>
    <lineage>
        <taxon>Eukaryota</taxon>
        <taxon>Metazoa</taxon>
        <taxon>Ecdysozoa</taxon>
        <taxon>Nematoda</taxon>
        <taxon>Chromadorea</taxon>
        <taxon>Rhabditida</taxon>
        <taxon>Tylenchina</taxon>
        <taxon>Tylenchomorpha</taxon>
        <taxon>Tylenchoidea</taxon>
        <taxon>Meloidogynidae</taxon>
        <taxon>Meloidogyninae</taxon>
        <taxon>Meloidogyne</taxon>
    </lineage>
</organism>
<proteinExistence type="inferred from homology"/>
<dbReference type="OMA" id="THYTLGY"/>
<reference evidence="13" key="1">
    <citation type="submission" date="2016-11" db="UniProtKB">
        <authorList>
            <consortium name="WormBaseParasite"/>
        </authorList>
    </citation>
    <scope>IDENTIFICATION</scope>
</reference>
<evidence type="ECO:0000256" key="11">
    <source>
        <dbReference type="RuleBase" id="RU361143"/>
    </source>
</evidence>
<dbReference type="AlphaFoldDB" id="A0A1I8BSS9"/>
<dbReference type="GO" id="GO:0008250">
    <property type="term" value="C:oligosaccharyltransferase complex"/>
    <property type="evidence" value="ECO:0007669"/>
    <property type="project" value="UniProtKB-UniRule"/>
</dbReference>
<evidence type="ECO:0000256" key="10">
    <source>
        <dbReference type="ARBA" id="ARBA00023136"/>
    </source>
</evidence>
<evidence type="ECO:0000256" key="1">
    <source>
        <dbReference type="ARBA" id="ARBA00002791"/>
    </source>
</evidence>
<dbReference type="WBParaSite" id="MhA1_Contig530.frz3.gene9">
    <property type="protein sequence ID" value="MhA1_Contig530.frz3.gene9"/>
    <property type="gene ID" value="MhA1_Contig530.frz3.gene9"/>
</dbReference>
<comment type="pathway">
    <text evidence="3 11">Protein modification; protein glycosylation.</text>
</comment>
<comment type="subunit">
    <text evidence="11">Component of the oligosaccharyltransferase (OST) complex.</text>
</comment>
<dbReference type="Proteomes" id="UP000095281">
    <property type="component" value="Unplaced"/>
</dbReference>
<comment type="function">
    <text evidence="1 11">Subunit of the oligosaccharyl transferase (OST) complex that catalyzes the initial transfer of a defined glycan (Glc(3)Man(9)GlcNAc(2) in eukaryotes) from the lipid carrier dolichol-pyrophosphate to an asparagine residue within an Asn-X-Ser/Thr consensus motif in nascent polypeptide chains, the first step in protein N-glycosylation. N-glycosylation occurs cotranslationally and the complex associates with the Sec61 complex at the channel-forming translocon complex that mediates protein translocation across the endoplasmic reticulum (ER). All subunits are required for a maximal enzyme activity.</text>
</comment>
<evidence type="ECO:0000256" key="8">
    <source>
        <dbReference type="ARBA" id="ARBA00022824"/>
    </source>
</evidence>
<sequence>MLTFTIFALFLSIYKAQQTELTLFEGLKVISATRNIDISSQIVKVKTEFELKNEGKEDISYFVNVITEDEAKHLSWMAAFETGKETGKFRVSRAKVKGAPNEFVFHKLELLNLLSAASTIKITVDYALTEYLVPHPKEIIQSENQLVLYSGLANIPSSYSLLKETCIYKVGSVQPTAFTDVSPSKYASGKITYGPYENSKPYTKKPITIHFENNSPFLIATKVDRVIEISHWGGNLAVEENVEIVNKGALLKGSFSRLDFQMDRRGTKQPVVRSFKAILPPSTRDIYYRDEIGNISTSSVYPRNDRVEVELRPRFPLFGGWRTNYVLGYNIPSSSFLHSSGSNYALRMKMMDRLFDNAVVQKLRLKIILPEMSANIKLVTPYSVKRLPDETYKTYLDTFGRPVVVIEKENLINNHIQTFTLYYEFERIYLIREPLMVISAFLLLFLISIILFRLDFSIESAETIKEFGHVKKE</sequence>
<keyword evidence="10 11" id="KW-0472">Membrane</keyword>
<keyword evidence="8 11" id="KW-0256">Endoplasmic reticulum</keyword>
<evidence type="ECO:0000256" key="2">
    <source>
        <dbReference type="ARBA" id="ARBA00004115"/>
    </source>
</evidence>
<dbReference type="GO" id="GO:0018279">
    <property type="term" value="P:protein N-linked glycosylation via asparagine"/>
    <property type="evidence" value="ECO:0007669"/>
    <property type="project" value="TreeGrafter"/>
</dbReference>
<evidence type="ECO:0000256" key="9">
    <source>
        <dbReference type="ARBA" id="ARBA00022989"/>
    </source>
</evidence>
<keyword evidence="9 11" id="KW-1133">Transmembrane helix</keyword>
<accession>A0A1I8BSS9</accession>
<keyword evidence="6 11" id="KW-0812">Transmembrane</keyword>
<dbReference type="InterPro" id="IPR007676">
    <property type="entry name" value="Ribophorin_I"/>
</dbReference>
<name>A0A1I8BSS9_MELHA</name>
<feature type="chain" id="PRO_5009030054" description="Dolichyl-diphosphooligosaccharide--protein glycosyltransferase subunit 1" evidence="11">
    <location>
        <begin position="19"/>
        <end position="473"/>
    </location>
</feature>
<evidence type="ECO:0000256" key="6">
    <source>
        <dbReference type="ARBA" id="ARBA00022692"/>
    </source>
</evidence>
<evidence type="ECO:0000313" key="12">
    <source>
        <dbReference type="Proteomes" id="UP000095281"/>
    </source>
</evidence>
<dbReference type="Pfam" id="PF04597">
    <property type="entry name" value="Ribophorin_I"/>
    <property type="match status" value="1"/>
</dbReference>
<comment type="similarity">
    <text evidence="4 11">Belongs to the OST1 family.</text>
</comment>
<evidence type="ECO:0000256" key="5">
    <source>
        <dbReference type="ARBA" id="ARBA00017611"/>
    </source>
</evidence>
<dbReference type="PANTHER" id="PTHR21049">
    <property type="entry name" value="RIBOPHORIN I"/>
    <property type="match status" value="1"/>
</dbReference>
<keyword evidence="12" id="KW-1185">Reference proteome</keyword>
<evidence type="ECO:0000256" key="3">
    <source>
        <dbReference type="ARBA" id="ARBA00004922"/>
    </source>
</evidence>
<evidence type="ECO:0000256" key="7">
    <source>
        <dbReference type="ARBA" id="ARBA00022729"/>
    </source>
</evidence>